<gene>
    <name evidence="2" type="ORF">R1flu_003077</name>
</gene>
<dbReference type="EMBL" id="JBHFFA010000006">
    <property type="protein sequence ID" value="KAL2622872.1"/>
    <property type="molecule type" value="Genomic_DNA"/>
</dbReference>
<protein>
    <recommendedName>
        <fullName evidence="1">Nicastrin small lobe domain-containing protein</fullName>
    </recommendedName>
</protein>
<evidence type="ECO:0000313" key="2">
    <source>
        <dbReference type="EMBL" id="KAL2622872.1"/>
    </source>
</evidence>
<accession>A0ABD1Y7Y7</accession>
<dbReference type="InterPro" id="IPR041084">
    <property type="entry name" value="Ncstrn_small"/>
</dbReference>
<evidence type="ECO:0000259" key="1">
    <source>
        <dbReference type="Pfam" id="PF18266"/>
    </source>
</evidence>
<dbReference type="Pfam" id="PF18266">
    <property type="entry name" value="Ncstrn_small"/>
    <property type="match status" value="1"/>
</dbReference>
<dbReference type="Proteomes" id="UP001605036">
    <property type="component" value="Unassembled WGS sequence"/>
</dbReference>
<organism evidence="2 3">
    <name type="scientific">Riccia fluitans</name>
    <dbReference type="NCBI Taxonomy" id="41844"/>
    <lineage>
        <taxon>Eukaryota</taxon>
        <taxon>Viridiplantae</taxon>
        <taxon>Streptophyta</taxon>
        <taxon>Embryophyta</taxon>
        <taxon>Marchantiophyta</taxon>
        <taxon>Marchantiopsida</taxon>
        <taxon>Marchantiidae</taxon>
        <taxon>Marchantiales</taxon>
        <taxon>Ricciaceae</taxon>
        <taxon>Riccia</taxon>
    </lineage>
</organism>
<feature type="domain" description="Nicastrin small lobe" evidence="1">
    <location>
        <begin position="34"/>
        <end position="102"/>
    </location>
</feature>
<sequence length="106" mass="11932">MKWWMAQPLCSFSVFKERWVAPDGIGKLSMPHSSISDASFRLSRKKTIVMPLLALHDFLNRTVNEPSLAKHVAGVLVESDVGEQNATIFSPDVKFPQAEFDIMKQV</sequence>
<proteinExistence type="predicted"/>
<dbReference type="AlphaFoldDB" id="A0ABD1Y7Y7"/>
<name>A0ABD1Y7Y7_9MARC</name>
<reference evidence="2 3" key="1">
    <citation type="submission" date="2024-09" db="EMBL/GenBank/DDBJ databases">
        <title>Chromosome-scale assembly of Riccia fluitans.</title>
        <authorList>
            <person name="Paukszto L."/>
            <person name="Sawicki J."/>
            <person name="Karawczyk K."/>
            <person name="Piernik-Szablinska J."/>
            <person name="Szczecinska M."/>
            <person name="Mazdziarz M."/>
        </authorList>
    </citation>
    <scope>NUCLEOTIDE SEQUENCE [LARGE SCALE GENOMIC DNA]</scope>
    <source>
        <strain evidence="2">Rf_01</strain>
        <tissue evidence="2">Aerial parts of the thallus</tissue>
    </source>
</reference>
<evidence type="ECO:0000313" key="3">
    <source>
        <dbReference type="Proteomes" id="UP001605036"/>
    </source>
</evidence>
<keyword evidence="3" id="KW-1185">Reference proteome</keyword>
<comment type="caution">
    <text evidence="2">The sequence shown here is derived from an EMBL/GenBank/DDBJ whole genome shotgun (WGS) entry which is preliminary data.</text>
</comment>